<dbReference type="PANTHER" id="PTHR13156">
    <property type="entry name" value="NADH-UBIQUINONE OXIDOREDUCTASE 13 KD-A SUBUNIT"/>
    <property type="match status" value="1"/>
</dbReference>
<accession>A0A5J5BAG2</accession>
<gene>
    <name evidence="2" type="ORF">F0562_026835</name>
</gene>
<evidence type="ECO:0000259" key="1">
    <source>
        <dbReference type="Pfam" id="PF10276"/>
    </source>
</evidence>
<evidence type="ECO:0000313" key="3">
    <source>
        <dbReference type="Proteomes" id="UP000325577"/>
    </source>
</evidence>
<dbReference type="Gene3D" id="2.60.260.40">
    <property type="entry name" value="q5lls5 like domains"/>
    <property type="match status" value="1"/>
</dbReference>
<proteinExistence type="predicted"/>
<keyword evidence="3" id="KW-1185">Reference proteome</keyword>
<name>A0A5J5BAG2_9ASTE</name>
<feature type="domain" description="Zinc finger CHCC-type" evidence="1">
    <location>
        <begin position="65"/>
        <end position="90"/>
    </location>
</feature>
<dbReference type="PANTHER" id="PTHR13156:SF0">
    <property type="entry name" value="NADH DEHYDROGENASE [UBIQUINONE] IRON-SULFUR PROTEIN 6, MITOCHONDRIAL"/>
    <property type="match status" value="1"/>
</dbReference>
<reference evidence="2 3" key="1">
    <citation type="submission" date="2019-09" db="EMBL/GenBank/DDBJ databases">
        <title>A chromosome-level genome assembly of the Chinese tupelo Nyssa sinensis.</title>
        <authorList>
            <person name="Yang X."/>
            <person name="Kang M."/>
            <person name="Yang Y."/>
            <person name="Xiong H."/>
            <person name="Wang M."/>
            <person name="Zhang Z."/>
            <person name="Wang Z."/>
            <person name="Wu H."/>
            <person name="Ma T."/>
            <person name="Liu J."/>
            <person name="Xi Z."/>
        </authorList>
    </citation>
    <scope>NUCLEOTIDE SEQUENCE [LARGE SCALE GENOMIC DNA]</scope>
    <source>
        <strain evidence="2">J267</strain>
        <tissue evidence="2">Leaf</tissue>
    </source>
</reference>
<dbReference type="GO" id="GO:0006120">
    <property type="term" value="P:mitochondrial electron transport, NADH to ubiquinone"/>
    <property type="evidence" value="ECO:0007669"/>
    <property type="project" value="TreeGrafter"/>
</dbReference>
<sequence length="100" mass="11356">MAACGRKYGYVTASNLIKTLTRSTTFVPNWRSLSGIVSSEIISSHTEKWMQVERRIVAFEIDTIPALGHPIEFIRVDLKEPAVCKYCGLRDVQDHGDRHH</sequence>
<dbReference type="OrthoDB" id="307899at2759"/>
<dbReference type="EMBL" id="CM018037">
    <property type="protein sequence ID" value="KAA8540143.1"/>
    <property type="molecule type" value="Genomic_DNA"/>
</dbReference>
<dbReference type="Proteomes" id="UP000325577">
    <property type="component" value="Linkage Group LG14"/>
</dbReference>
<protein>
    <recommendedName>
        <fullName evidence="1">Zinc finger CHCC-type domain-containing protein</fullName>
    </recommendedName>
</protein>
<evidence type="ECO:0000313" key="2">
    <source>
        <dbReference type="EMBL" id="KAA8540143.1"/>
    </source>
</evidence>
<dbReference type="Pfam" id="PF10276">
    <property type="entry name" value="zf-CHCC"/>
    <property type="match status" value="1"/>
</dbReference>
<dbReference type="InterPro" id="IPR019401">
    <property type="entry name" value="Znf_CHCC"/>
</dbReference>
<organism evidence="2 3">
    <name type="scientific">Nyssa sinensis</name>
    <dbReference type="NCBI Taxonomy" id="561372"/>
    <lineage>
        <taxon>Eukaryota</taxon>
        <taxon>Viridiplantae</taxon>
        <taxon>Streptophyta</taxon>
        <taxon>Embryophyta</taxon>
        <taxon>Tracheophyta</taxon>
        <taxon>Spermatophyta</taxon>
        <taxon>Magnoliopsida</taxon>
        <taxon>eudicotyledons</taxon>
        <taxon>Gunneridae</taxon>
        <taxon>Pentapetalae</taxon>
        <taxon>asterids</taxon>
        <taxon>Cornales</taxon>
        <taxon>Nyssaceae</taxon>
        <taxon>Nyssa</taxon>
    </lineage>
</organism>
<dbReference type="GO" id="GO:0005739">
    <property type="term" value="C:mitochondrion"/>
    <property type="evidence" value="ECO:0007669"/>
    <property type="project" value="GOC"/>
</dbReference>
<dbReference type="AlphaFoldDB" id="A0A5J5BAG2"/>